<sequence length="145" mass="17247">MKKIKEPYDPKKELQYKKHSKVVQEEIDSPHFLTSSLFSSFLLNDLKNKVYKKSFKSYEIPKLLEELFLFDINSKIPEGKSCSGQKISAVFDEIREKRNKISHGLLTNPSKLPFKDVKKYLKFFRWLAIKIDQHLIKFFFIIEKT</sequence>
<evidence type="ECO:0000313" key="2">
    <source>
        <dbReference type="Proteomes" id="UP000005113"/>
    </source>
</evidence>
<dbReference type="AlphaFoldDB" id="J1I7Z6"/>
<evidence type="ECO:0000313" key="1">
    <source>
        <dbReference type="EMBL" id="EJF54558.1"/>
    </source>
</evidence>
<organism evidence="1 2">
    <name type="scientific">Saprospira grandis DSM 2844</name>
    <dbReference type="NCBI Taxonomy" id="694433"/>
    <lineage>
        <taxon>Bacteria</taxon>
        <taxon>Pseudomonadati</taxon>
        <taxon>Bacteroidota</taxon>
        <taxon>Saprospiria</taxon>
        <taxon>Saprospirales</taxon>
        <taxon>Saprospiraceae</taxon>
        <taxon>Saprospira</taxon>
    </lineage>
</organism>
<dbReference type="RefSeq" id="WP_002660292.1">
    <property type="nucleotide sequence ID" value="NZ_JH719942.1"/>
</dbReference>
<gene>
    <name evidence="1" type="ORF">SapgrDRAFT_2907</name>
</gene>
<dbReference type="Proteomes" id="UP000005113">
    <property type="component" value="Unassembled WGS sequence"/>
</dbReference>
<reference evidence="2" key="1">
    <citation type="journal article" date="2012" name="Stand. Genomic Sci.">
        <title>Permanent draft genome sequence of the gliding predator Saprospira grandis strain Sa g1 (= HR1).</title>
        <authorList>
            <person name="Mavromatis K."/>
            <person name="Chertkov O."/>
            <person name="Lapidus A."/>
            <person name="Nolan M."/>
            <person name="Lucas S."/>
            <person name="Tice H."/>
            <person name="Del Rio T.G."/>
            <person name="Cheng J.F."/>
            <person name="Han C."/>
            <person name="Tapia R."/>
            <person name="Bruce D."/>
            <person name="Goodwin L.A."/>
            <person name="Pitluck S."/>
            <person name="Huntemann M."/>
            <person name="Liolios K."/>
            <person name="Pagani I."/>
            <person name="Ivanova N."/>
            <person name="Mikhailova N."/>
            <person name="Pati A."/>
            <person name="Chen A."/>
            <person name="Palaniappan K."/>
            <person name="Land M."/>
            <person name="Brambilla E.M."/>
            <person name="Rohde M."/>
            <person name="Spring S."/>
            <person name="Goker M."/>
            <person name="Detter J.C."/>
            <person name="Bristow J."/>
            <person name="Eisen J.A."/>
            <person name="Markowitz V."/>
            <person name="Hugenholtz P."/>
            <person name="Kyrpides N.C."/>
            <person name="Klenk H.P."/>
            <person name="Woyke T."/>
        </authorList>
    </citation>
    <scope>NUCLEOTIDE SEQUENCE [LARGE SCALE GENOMIC DNA]</scope>
    <source>
        <strain evidence="2">DSM 2844</strain>
    </source>
</reference>
<dbReference type="HOGENOM" id="CLU_1785550_0_0_10"/>
<accession>J1I7Z6</accession>
<protein>
    <submittedName>
        <fullName evidence="1">Uncharacterized protein</fullName>
    </submittedName>
</protein>
<name>J1I7Z6_9BACT</name>
<proteinExistence type="predicted"/>
<dbReference type="OrthoDB" id="1425281at2"/>
<dbReference type="EMBL" id="JH719942">
    <property type="protein sequence ID" value="EJF54558.1"/>
    <property type="molecule type" value="Genomic_DNA"/>
</dbReference>